<feature type="region of interest" description="Disordered" evidence="8">
    <location>
        <begin position="446"/>
        <end position="474"/>
    </location>
</feature>
<sequence length="474" mass="54772">MQTAFVATMNCTFLQEITRKVDLPPLRKLVRRRVHMTFHKGLPHFAKGEVIKGFGRGSKELGIPTANYDVDVVNKLPDEVEPGIYFGFANIDNGCVHKMVMSVGWNPFYNNTKKSMETYVMHKFDSDFYGKTLKVVMLGYLRPEKNFASVDELIKAINGDVANAEIKLEADELTSFVGLRLFQNSTPMLVIPSSDRFVRYRRTKHWDPKWKSLRGQKVMKVELPNFRESFEDLPEEEMRSRLKEQGLLPPRPWTEKPFFLSSTGGIFEPYVPPEGDGKISPIHVQGAKQKLQYLEKKSKTMMAIRKIKSFEEDFDTATFCKHAEDIYIKMHDCIAKKDLENITDYVTERAYPEVIHNIEYKTIHWKYIKNIELPSIVHARCTDMLAVYDRFGRLMHGSEIIGKDVLEYVVFEKHLANEYGRWRIHGKIIPDWLPPKEPSPITYVRPVETATPPETAVTETSKIPEKEVSKESNS</sequence>
<dbReference type="GO" id="GO:0009398">
    <property type="term" value="P:FMN biosynthetic process"/>
    <property type="evidence" value="ECO:0007669"/>
    <property type="project" value="UniProtKB-UniPathway"/>
</dbReference>
<evidence type="ECO:0000256" key="6">
    <source>
        <dbReference type="ARBA" id="ARBA00022741"/>
    </source>
</evidence>
<evidence type="ECO:0000259" key="9">
    <source>
        <dbReference type="SMART" id="SM00904"/>
    </source>
</evidence>
<evidence type="ECO:0000256" key="3">
    <source>
        <dbReference type="ARBA" id="ARBA00022630"/>
    </source>
</evidence>
<comment type="pathway">
    <text evidence="1">Cofactor biosynthesis; FMN biosynthesis; FMN from riboflavin (ATP route): step 1/1.</text>
</comment>
<keyword evidence="5" id="KW-0808">Transferase</keyword>
<keyword evidence="4" id="KW-0288">FMN</keyword>
<dbReference type="InterPro" id="IPR007379">
    <property type="entry name" value="Tim44-like_dom"/>
</dbReference>
<gene>
    <name evidence="11" type="ORF">GEV33_009556</name>
</gene>
<evidence type="ECO:0000256" key="5">
    <source>
        <dbReference type="ARBA" id="ARBA00022679"/>
    </source>
</evidence>
<accession>A0A8J6HFK7</accession>
<dbReference type="Pfam" id="PF01687">
    <property type="entry name" value="Flavokinase"/>
    <property type="match status" value="1"/>
</dbReference>
<comment type="caution">
    <text evidence="11">The sequence shown here is derived from an EMBL/GenBank/DDBJ whole genome shotgun (WGS) entry which is preliminary data.</text>
</comment>
<dbReference type="Gene3D" id="2.40.30.30">
    <property type="entry name" value="Riboflavin kinase-like"/>
    <property type="match status" value="1"/>
</dbReference>
<dbReference type="GO" id="GO:0008531">
    <property type="term" value="F:riboflavin kinase activity"/>
    <property type="evidence" value="ECO:0007669"/>
    <property type="project" value="UniProtKB-EC"/>
</dbReference>
<evidence type="ECO:0000313" key="11">
    <source>
        <dbReference type="EMBL" id="KAH0813236.1"/>
    </source>
</evidence>
<keyword evidence="12" id="KW-1185">Reference proteome</keyword>
<dbReference type="SUPFAM" id="SSF54427">
    <property type="entry name" value="NTF2-like"/>
    <property type="match status" value="1"/>
</dbReference>
<dbReference type="InterPro" id="IPR015865">
    <property type="entry name" value="Riboflavin_kinase_bac/euk"/>
</dbReference>
<dbReference type="InterPro" id="IPR032710">
    <property type="entry name" value="NTF2-like_dom_sf"/>
</dbReference>
<dbReference type="Proteomes" id="UP000719412">
    <property type="component" value="Unassembled WGS sequence"/>
</dbReference>
<feature type="domain" description="Riboflavin kinase" evidence="9">
    <location>
        <begin position="39"/>
        <end position="169"/>
    </location>
</feature>
<dbReference type="UniPathway" id="UPA00276">
    <property type="reaction ID" value="UER00406"/>
</dbReference>
<organism evidence="11 12">
    <name type="scientific">Tenebrio molitor</name>
    <name type="common">Yellow mealworm beetle</name>
    <dbReference type="NCBI Taxonomy" id="7067"/>
    <lineage>
        <taxon>Eukaryota</taxon>
        <taxon>Metazoa</taxon>
        <taxon>Ecdysozoa</taxon>
        <taxon>Arthropoda</taxon>
        <taxon>Hexapoda</taxon>
        <taxon>Insecta</taxon>
        <taxon>Pterygota</taxon>
        <taxon>Neoptera</taxon>
        <taxon>Endopterygota</taxon>
        <taxon>Coleoptera</taxon>
        <taxon>Polyphaga</taxon>
        <taxon>Cucujiformia</taxon>
        <taxon>Tenebrionidae</taxon>
        <taxon>Tenebrio</taxon>
    </lineage>
</organism>
<dbReference type="GO" id="GO:0005524">
    <property type="term" value="F:ATP binding"/>
    <property type="evidence" value="ECO:0007669"/>
    <property type="project" value="UniProtKB-KW"/>
</dbReference>
<dbReference type="InterPro" id="IPR023465">
    <property type="entry name" value="Riboflavin_kinase_dom_sf"/>
</dbReference>
<dbReference type="GO" id="GO:0009231">
    <property type="term" value="P:riboflavin biosynthetic process"/>
    <property type="evidence" value="ECO:0007669"/>
    <property type="project" value="InterPro"/>
</dbReference>
<dbReference type="GO" id="GO:0005739">
    <property type="term" value="C:mitochondrion"/>
    <property type="evidence" value="ECO:0007669"/>
    <property type="project" value="TreeGrafter"/>
</dbReference>
<evidence type="ECO:0000256" key="2">
    <source>
        <dbReference type="ARBA" id="ARBA00012105"/>
    </source>
</evidence>
<dbReference type="PANTHER" id="PTHR22749:SF6">
    <property type="entry name" value="RIBOFLAVIN KINASE"/>
    <property type="match status" value="1"/>
</dbReference>
<name>A0A8J6HFK7_TENMO</name>
<evidence type="ECO:0000313" key="12">
    <source>
        <dbReference type="Proteomes" id="UP000719412"/>
    </source>
</evidence>
<dbReference type="AlphaFoldDB" id="A0A8J6HFK7"/>
<reference evidence="11" key="2">
    <citation type="submission" date="2021-08" db="EMBL/GenBank/DDBJ databases">
        <authorList>
            <person name="Eriksson T."/>
        </authorList>
    </citation>
    <scope>NUCLEOTIDE SEQUENCE</scope>
    <source>
        <strain evidence="11">Stoneville</strain>
        <tissue evidence="11">Whole head</tissue>
    </source>
</reference>
<keyword evidence="7" id="KW-0067">ATP-binding</keyword>
<dbReference type="Gene3D" id="3.10.450.240">
    <property type="match status" value="1"/>
</dbReference>
<keyword evidence="3" id="KW-0285">Flavoprotein</keyword>
<evidence type="ECO:0000256" key="8">
    <source>
        <dbReference type="SAM" id="MobiDB-lite"/>
    </source>
</evidence>
<evidence type="ECO:0000259" key="10">
    <source>
        <dbReference type="SMART" id="SM00978"/>
    </source>
</evidence>
<proteinExistence type="predicted"/>
<dbReference type="SMART" id="SM00978">
    <property type="entry name" value="Tim44"/>
    <property type="match status" value="1"/>
</dbReference>
<dbReference type="SUPFAM" id="SSF82114">
    <property type="entry name" value="Riboflavin kinase-like"/>
    <property type="match status" value="1"/>
</dbReference>
<dbReference type="InterPro" id="IPR023468">
    <property type="entry name" value="Riboflavin_kinase"/>
</dbReference>
<dbReference type="SMART" id="SM00904">
    <property type="entry name" value="Flavokinase"/>
    <property type="match status" value="1"/>
</dbReference>
<dbReference type="EMBL" id="JABDTM020025469">
    <property type="protein sequence ID" value="KAH0813236.1"/>
    <property type="molecule type" value="Genomic_DNA"/>
</dbReference>
<evidence type="ECO:0000256" key="7">
    <source>
        <dbReference type="ARBA" id="ARBA00022840"/>
    </source>
</evidence>
<evidence type="ECO:0000256" key="4">
    <source>
        <dbReference type="ARBA" id="ARBA00022643"/>
    </source>
</evidence>
<protein>
    <recommendedName>
        <fullName evidence="2">riboflavin kinase</fullName>
        <ecNumber evidence="2">2.7.1.26</ecNumber>
    </recommendedName>
</protein>
<dbReference type="PANTHER" id="PTHR22749">
    <property type="entry name" value="RIBOFLAVIN KINASE/FMN ADENYLYLTRANSFERASE"/>
    <property type="match status" value="1"/>
</dbReference>
<reference evidence="11" key="1">
    <citation type="journal article" date="2020" name="J Insects Food Feed">
        <title>The yellow mealworm (Tenebrio molitor) genome: a resource for the emerging insects as food and feed industry.</title>
        <authorList>
            <person name="Eriksson T."/>
            <person name="Andere A."/>
            <person name="Kelstrup H."/>
            <person name="Emery V."/>
            <person name="Picard C."/>
        </authorList>
    </citation>
    <scope>NUCLEOTIDE SEQUENCE</scope>
    <source>
        <strain evidence="11">Stoneville</strain>
        <tissue evidence="11">Whole head</tissue>
    </source>
</reference>
<keyword evidence="6" id="KW-0547">Nucleotide-binding</keyword>
<feature type="domain" description="Tim44-like" evidence="10">
    <location>
        <begin position="300"/>
        <end position="429"/>
    </location>
</feature>
<dbReference type="Pfam" id="PF04280">
    <property type="entry name" value="Tim44"/>
    <property type="match status" value="1"/>
</dbReference>
<feature type="compositionally biased region" description="Low complexity" evidence="8">
    <location>
        <begin position="446"/>
        <end position="460"/>
    </location>
</feature>
<feature type="compositionally biased region" description="Basic and acidic residues" evidence="8">
    <location>
        <begin position="462"/>
        <end position="474"/>
    </location>
</feature>
<dbReference type="EC" id="2.7.1.26" evidence="2"/>
<evidence type="ECO:0000256" key="1">
    <source>
        <dbReference type="ARBA" id="ARBA00005201"/>
    </source>
</evidence>